<name>A0ABT3NSV1_9PROT</name>
<dbReference type="Proteomes" id="UP001526430">
    <property type="component" value="Unassembled WGS sequence"/>
</dbReference>
<evidence type="ECO:0000256" key="1">
    <source>
        <dbReference type="SAM" id="Phobius"/>
    </source>
</evidence>
<sequence length="153" mass="17041">MSSTETSDAPPHPWAGQERERLADLLDSGAVKLGIHIRKMNSPGSPVYRYGENVVPAALILVSSFLGTALVHFYVGAAILAVGCWWWLAKVMPRVKDGVFNRTAAYVLASDLNFDVYWARGLLSLYAKMPDGRERVATGRDDWRAYVRSFHEV</sequence>
<evidence type="ECO:0000313" key="3">
    <source>
        <dbReference type="Proteomes" id="UP001526430"/>
    </source>
</evidence>
<accession>A0ABT3NSV1</accession>
<keyword evidence="1" id="KW-0472">Membrane</keyword>
<keyword evidence="1" id="KW-0812">Transmembrane</keyword>
<evidence type="ECO:0000313" key="2">
    <source>
        <dbReference type="EMBL" id="MCW8085231.1"/>
    </source>
</evidence>
<reference evidence="2 3" key="1">
    <citation type="submission" date="2022-10" db="EMBL/GenBank/DDBJ databases">
        <title>Roseococcus glaciei nov., sp. nov., isolated from glacier.</title>
        <authorList>
            <person name="Liu Q."/>
            <person name="Xin Y.-H."/>
        </authorList>
    </citation>
    <scope>NUCLEOTIDE SEQUENCE [LARGE SCALE GENOMIC DNA]</scope>
    <source>
        <strain evidence="2 3">MDT2-1-1</strain>
    </source>
</reference>
<comment type="caution">
    <text evidence="2">The sequence shown here is derived from an EMBL/GenBank/DDBJ whole genome shotgun (WGS) entry which is preliminary data.</text>
</comment>
<dbReference type="EMBL" id="JAPFQI010000002">
    <property type="protein sequence ID" value="MCW8085231.1"/>
    <property type="molecule type" value="Genomic_DNA"/>
</dbReference>
<dbReference type="RefSeq" id="WP_301589082.1">
    <property type="nucleotide sequence ID" value="NZ_JAPFQI010000002.1"/>
</dbReference>
<gene>
    <name evidence="2" type="ORF">OF850_06310</name>
</gene>
<organism evidence="2 3">
    <name type="scientific">Sabulicella glaciei</name>
    <dbReference type="NCBI Taxonomy" id="2984948"/>
    <lineage>
        <taxon>Bacteria</taxon>
        <taxon>Pseudomonadati</taxon>
        <taxon>Pseudomonadota</taxon>
        <taxon>Alphaproteobacteria</taxon>
        <taxon>Acetobacterales</taxon>
        <taxon>Acetobacteraceae</taxon>
        <taxon>Sabulicella</taxon>
    </lineage>
</organism>
<protein>
    <submittedName>
        <fullName evidence="2">Uncharacterized protein</fullName>
    </submittedName>
</protein>
<keyword evidence="3" id="KW-1185">Reference proteome</keyword>
<proteinExistence type="predicted"/>
<keyword evidence="1" id="KW-1133">Transmembrane helix</keyword>
<feature type="transmembrane region" description="Helical" evidence="1">
    <location>
        <begin position="55"/>
        <end position="88"/>
    </location>
</feature>